<keyword evidence="4" id="KW-0378">Hydrolase</keyword>
<feature type="transmembrane region" description="Helical" evidence="7">
    <location>
        <begin position="18"/>
        <end position="40"/>
    </location>
</feature>
<dbReference type="Gene3D" id="1.20.144.10">
    <property type="entry name" value="Phosphatidic acid phosphatase type 2/haloperoxidase"/>
    <property type="match status" value="2"/>
</dbReference>
<comment type="caution">
    <text evidence="9">The sequence shown here is derived from an EMBL/GenBank/DDBJ whole genome shotgun (WGS) entry which is preliminary data.</text>
</comment>
<dbReference type="CDD" id="cd03392">
    <property type="entry name" value="PAP2_like_2"/>
    <property type="match status" value="1"/>
</dbReference>
<dbReference type="Pfam" id="PF01569">
    <property type="entry name" value="PAP2"/>
    <property type="match status" value="1"/>
</dbReference>
<evidence type="ECO:0000259" key="8">
    <source>
        <dbReference type="SMART" id="SM00014"/>
    </source>
</evidence>
<evidence type="ECO:0000256" key="5">
    <source>
        <dbReference type="ARBA" id="ARBA00022989"/>
    </source>
</evidence>
<dbReference type="PANTHER" id="PTHR14969">
    <property type="entry name" value="SPHINGOSINE-1-PHOSPHATE PHOSPHOHYDROLASE"/>
    <property type="match status" value="1"/>
</dbReference>
<proteinExistence type="predicted"/>
<dbReference type="SMART" id="SM00014">
    <property type="entry name" value="acidPPc"/>
    <property type="match status" value="1"/>
</dbReference>
<evidence type="ECO:0000256" key="2">
    <source>
        <dbReference type="ARBA" id="ARBA00022475"/>
    </source>
</evidence>
<gene>
    <name evidence="9" type="ORF">ACFP90_24400</name>
</gene>
<feature type="domain" description="Phosphatidic acid phosphatase type 2/haloperoxidase" evidence="8">
    <location>
        <begin position="46"/>
        <end position="156"/>
    </location>
</feature>
<comment type="subcellular location">
    <subcellularLocation>
        <location evidence="1">Cell membrane</location>
        <topology evidence="1">Multi-pass membrane protein</topology>
    </subcellularLocation>
</comment>
<reference evidence="10" key="1">
    <citation type="journal article" date="2019" name="Int. J. Syst. Evol. Microbiol.">
        <title>The Global Catalogue of Microorganisms (GCM) 10K type strain sequencing project: providing services to taxonomists for standard genome sequencing and annotation.</title>
        <authorList>
            <consortium name="The Broad Institute Genomics Platform"/>
            <consortium name="The Broad Institute Genome Sequencing Center for Infectious Disease"/>
            <person name="Wu L."/>
            <person name="Ma J."/>
        </authorList>
    </citation>
    <scope>NUCLEOTIDE SEQUENCE [LARGE SCALE GENOMIC DNA]</scope>
    <source>
        <strain evidence="10">CCUG 63830</strain>
    </source>
</reference>
<evidence type="ECO:0000256" key="1">
    <source>
        <dbReference type="ARBA" id="ARBA00004651"/>
    </source>
</evidence>
<accession>A0ABW1ZUM9</accession>
<keyword evidence="6 7" id="KW-0472">Membrane</keyword>
<sequence length="189" mass="20727">MLAVHAGASTALNNVTRFLSLFGNMAGMVPLTGLLSVMLYRIRPRLAYFLLLALGGTVAINTVLKQFFDRPRPAFWTPFLPEPDFSFPSGHAMFASALVSAVVVILWSTRWRLPALVCGALYVLAMMWSWVYIGVHYPTDVTAGALVSVAWVVGLNYVLHVHRILRPAPAASAERPGEERGRQETSSAQ</sequence>
<evidence type="ECO:0000256" key="3">
    <source>
        <dbReference type="ARBA" id="ARBA00022692"/>
    </source>
</evidence>
<keyword evidence="10" id="KW-1185">Reference proteome</keyword>
<feature type="transmembrane region" description="Helical" evidence="7">
    <location>
        <begin position="115"/>
        <end position="135"/>
    </location>
</feature>
<dbReference type="RefSeq" id="WP_224611901.1">
    <property type="nucleotide sequence ID" value="NZ_JBHSWB010000002.1"/>
</dbReference>
<organism evidence="9 10">
    <name type="scientific">Deinococcus multiflagellatus</name>
    <dbReference type="NCBI Taxonomy" id="1656887"/>
    <lineage>
        <taxon>Bacteria</taxon>
        <taxon>Thermotogati</taxon>
        <taxon>Deinococcota</taxon>
        <taxon>Deinococci</taxon>
        <taxon>Deinococcales</taxon>
        <taxon>Deinococcaceae</taxon>
        <taxon>Deinococcus</taxon>
    </lineage>
</organism>
<protein>
    <submittedName>
        <fullName evidence="9">Phosphatase PAP2 family protein</fullName>
    </submittedName>
</protein>
<evidence type="ECO:0000313" key="9">
    <source>
        <dbReference type="EMBL" id="MFC6663190.1"/>
    </source>
</evidence>
<evidence type="ECO:0000256" key="4">
    <source>
        <dbReference type="ARBA" id="ARBA00022801"/>
    </source>
</evidence>
<dbReference type="Proteomes" id="UP001596317">
    <property type="component" value="Unassembled WGS sequence"/>
</dbReference>
<feature type="transmembrane region" description="Helical" evidence="7">
    <location>
        <begin position="88"/>
        <end position="108"/>
    </location>
</feature>
<evidence type="ECO:0000256" key="7">
    <source>
        <dbReference type="SAM" id="Phobius"/>
    </source>
</evidence>
<evidence type="ECO:0000256" key="6">
    <source>
        <dbReference type="ARBA" id="ARBA00023136"/>
    </source>
</evidence>
<dbReference type="SUPFAM" id="SSF48317">
    <property type="entry name" value="Acid phosphatase/Vanadium-dependent haloperoxidase"/>
    <property type="match status" value="1"/>
</dbReference>
<evidence type="ECO:0000313" key="10">
    <source>
        <dbReference type="Proteomes" id="UP001596317"/>
    </source>
</evidence>
<feature type="transmembrane region" description="Helical" evidence="7">
    <location>
        <begin position="47"/>
        <end position="68"/>
    </location>
</feature>
<dbReference type="PANTHER" id="PTHR14969:SF62">
    <property type="entry name" value="DECAPRENYLPHOSPHORYL-5-PHOSPHORIBOSE PHOSPHATASE RV3807C-RELATED"/>
    <property type="match status" value="1"/>
</dbReference>
<keyword evidence="3 7" id="KW-0812">Transmembrane</keyword>
<feature type="transmembrane region" description="Helical" evidence="7">
    <location>
        <begin position="141"/>
        <end position="159"/>
    </location>
</feature>
<keyword evidence="2" id="KW-1003">Cell membrane</keyword>
<dbReference type="EMBL" id="JBHSWB010000002">
    <property type="protein sequence ID" value="MFC6663190.1"/>
    <property type="molecule type" value="Genomic_DNA"/>
</dbReference>
<name>A0ABW1ZUM9_9DEIO</name>
<dbReference type="InterPro" id="IPR000326">
    <property type="entry name" value="PAP2/HPO"/>
</dbReference>
<keyword evidence="5 7" id="KW-1133">Transmembrane helix</keyword>
<dbReference type="InterPro" id="IPR036938">
    <property type="entry name" value="PAP2/HPO_sf"/>
</dbReference>